<name>A0A8J7QGR6_9BACT</name>
<sequence length="160" mass="18506">MSVLTLLLFALLREPAPEAPMAAHQVAERYMYAFTRGDVTALKGFYNAESLYEDPHAGVSLRGPEEILKHHQARFPFAERQQIIVRRKMDRGDLVVFFYEIRVRAKAEAFEPAKQKLHFIIPKVAVLRIKDGIVSHHVDQTDLRSFDQQMKQYGVQLKEK</sequence>
<evidence type="ECO:0000313" key="2">
    <source>
        <dbReference type="EMBL" id="MBO1319835.1"/>
    </source>
</evidence>
<proteinExistence type="predicted"/>
<dbReference type="AlphaFoldDB" id="A0A8J7QGR6"/>
<comment type="caution">
    <text evidence="2">The sequence shown here is derived from an EMBL/GenBank/DDBJ whole genome shotgun (WGS) entry which is preliminary data.</text>
</comment>
<dbReference type="RefSeq" id="WP_207859739.1">
    <property type="nucleotide sequence ID" value="NZ_JAFREP010000014.1"/>
</dbReference>
<feature type="domain" description="SnoaL-like" evidence="1">
    <location>
        <begin position="27"/>
        <end position="137"/>
    </location>
</feature>
<organism evidence="2 3">
    <name type="scientific">Acanthopleuribacter pedis</name>
    <dbReference type="NCBI Taxonomy" id="442870"/>
    <lineage>
        <taxon>Bacteria</taxon>
        <taxon>Pseudomonadati</taxon>
        <taxon>Acidobacteriota</taxon>
        <taxon>Holophagae</taxon>
        <taxon>Acanthopleuribacterales</taxon>
        <taxon>Acanthopleuribacteraceae</taxon>
        <taxon>Acanthopleuribacter</taxon>
    </lineage>
</organism>
<dbReference type="Proteomes" id="UP000664417">
    <property type="component" value="Unassembled WGS sequence"/>
</dbReference>
<gene>
    <name evidence="2" type="ORF">J3U88_15270</name>
</gene>
<reference evidence="2" key="1">
    <citation type="submission" date="2021-03" db="EMBL/GenBank/DDBJ databases">
        <authorList>
            <person name="Wang G."/>
        </authorList>
    </citation>
    <scope>NUCLEOTIDE SEQUENCE</scope>
    <source>
        <strain evidence="2">KCTC 12899</strain>
    </source>
</reference>
<evidence type="ECO:0000259" key="1">
    <source>
        <dbReference type="Pfam" id="PF12680"/>
    </source>
</evidence>
<dbReference type="EMBL" id="JAFREP010000014">
    <property type="protein sequence ID" value="MBO1319835.1"/>
    <property type="molecule type" value="Genomic_DNA"/>
</dbReference>
<dbReference type="InterPro" id="IPR032710">
    <property type="entry name" value="NTF2-like_dom_sf"/>
</dbReference>
<dbReference type="InterPro" id="IPR037401">
    <property type="entry name" value="SnoaL-like"/>
</dbReference>
<dbReference type="Pfam" id="PF12680">
    <property type="entry name" value="SnoaL_2"/>
    <property type="match status" value="1"/>
</dbReference>
<dbReference type="SUPFAM" id="SSF54427">
    <property type="entry name" value="NTF2-like"/>
    <property type="match status" value="1"/>
</dbReference>
<evidence type="ECO:0000313" key="3">
    <source>
        <dbReference type="Proteomes" id="UP000664417"/>
    </source>
</evidence>
<accession>A0A8J7QGR6</accession>
<protein>
    <submittedName>
        <fullName evidence="2">Nuclear transport factor 2 family protein</fullName>
    </submittedName>
</protein>
<keyword evidence="3" id="KW-1185">Reference proteome</keyword>
<dbReference type="Gene3D" id="3.10.450.50">
    <property type="match status" value="1"/>
</dbReference>